<dbReference type="InterPro" id="IPR051908">
    <property type="entry name" value="Ribosomal_N-acetyltransferase"/>
</dbReference>
<protein>
    <submittedName>
        <fullName evidence="2">GNAT family protein</fullName>
        <ecNumber evidence="2">2.-.-.-</ecNumber>
    </submittedName>
</protein>
<keyword evidence="2" id="KW-0808">Transferase</keyword>
<sequence length="181" mass="20837">MQFEELHTERLILRKLTPEVYDHIHETMGNSELMEFLGLASAEDLAIEKDKYSKGLATHNRTFVHFQLIEKVSGRIIGGCGYHTWFPKHNRAEIGYDLKHEGDKRKGYMTEALATVIDYGFNEMGLHRVEALAAPDNEPSLQLLKKFGFVFEGTLREHYNVGGNLEDSVMYSLLKQEYKKL</sequence>
<dbReference type="Proteomes" id="UP001464555">
    <property type="component" value="Unassembled WGS sequence"/>
</dbReference>
<reference evidence="2 3" key="1">
    <citation type="submission" date="2024-04" db="EMBL/GenBank/DDBJ databases">
        <title>Flavobacterium sp. DGU11 16S ribosomal RNA gene Genome sequencing and assembly.</title>
        <authorList>
            <person name="Park S."/>
        </authorList>
    </citation>
    <scope>NUCLEOTIDE SEQUENCE [LARGE SCALE GENOMIC DNA]</scope>
    <source>
        <strain evidence="2 3">DGU11</strain>
    </source>
</reference>
<gene>
    <name evidence="2" type="ORF">AAEO56_02420</name>
</gene>
<dbReference type="EC" id="2.-.-.-" evidence="2"/>
<dbReference type="PANTHER" id="PTHR43441">
    <property type="entry name" value="RIBOSOMAL-PROTEIN-SERINE ACETYLTRANSFERASE"/>
    <property type="match status" value="1"/>
</dbReference>
<dbReference type="PROSITE" id="PS51186">
    <property type="entry name" value="GNAT"/>
    <property type="match status" value="1"/>
</dbReference>
<dbReference type="GO" id="GO:0016740">
    <property type="term" value="F:transferase activity"/>
    <property type="evidence" value="ECO:0007669"/>
    <property type="project" value="UniProtKB-KW"/>
</dbReference>
<evidence type="ECO:0000313" key="2">
    <source>
        <dbReference type="EMBL" id="MEL1243103.1"/>
    </source>
</evidence>
<feature type="domain" description="N-acetyltransferase" evidence="1">
    <location>
        <begin position="11"/>
        <end position="175"/>
    </location>
</feature>
<dbReference type="EMBL" id="JBBYHR010000001">
    <property type="protein sequence ID" value="MEL1243103.1"/>
    <property type="molecule type" value="Genomic_DNA"/>
</dbReference>
<dbReference type="SUPFAM" id="SSF55729">
    <property type="entry name" value="Acyl-CoA N-acyltransferases (Nat)"/>
    <property type="match status" value="1"/>
</dbReference>
<organism evidence="2 3">
    <name type="scientific">Flavobacterium arundinis</name>
    <dbReference type="NCBI Taxonomy" id="3139143"/>
    <lineage>
        <taxon>Bacteria</taxon>
        <taxon>Pseudomonadati</taxon>
        <taxon>Bacteroidota</taxon>
        <taxon>Flavobacteriia</taxon>
        <taxon>Flavobacteriales</taxon>
        <taxon>Flavobacteriaceae</taxon>
        <taxon>Flavobacterium</taxon>
    </lineage>
</organism>
<evidence type="ECO:0000313" key="3">
    <source>
        <dbReference type="Proteomes" id="UP001464555"/>
    </source>
</evidence>
<proteinExistence type="predicted"/>
<dbReference type="InterPro" id="IPR000182">
    <property type="entry name" value="GNAT_dom"/>
</dbReference>
<dbReference type="PANTHER" id="PTHR43441:SF11">
    <property type="entry name" value="RIBOSOMAL-PROTEIN-SERINE ACETYLTRANSFERASE"/>
    <property type="match status" value="1"/>
</dbReference>
<evidence type="ECO:0000259" key="1">
    <source>
        <dbReference type="PROSITE" id="PS51186"/>
    </source>
</evidence>
<name>A0ABU9HSH2_9FLAO</name>
<dbReference type="InterPro" id="IPR016181">
    <property type="entry name" value="Acyl_CoA_acyltransferase"/>
</dbReference>
<dbReference type="Gene3D" id="3.40.630.30">
    <property type="match status" value="1"/>
</dbReference>
<keyword evidence="3" id="KW-1185">Reference proteome</keyword>
<comment type="caution">
    <text evidence="2">The sequence shown here is derived from an EMBL/GenBank/DDBJ whole genome shotgun (WGS) entry which is preliminary data.</text>
</comment>
<dbReference type="Pfam" id="PF13302">
    <property type="entry name" value="Acetyltransf_3"/>
    <property type="match status" value="1"/>
</dbReference>
<accession>A0ABU9HSH2</accession>
<dbReference type="RefSeq" id="WP_341695421.1">
    <property type="nucleotide sequence ID" value="NZ_JBBYHR010000001.1"/>
</dbReference>